<dbReference type="OrthoDB" id="437910at2"/>
<keyword evidence="2" id="KW-1003">Cell membrane</keyword>
<dbReference type="InterPro" id="IPR011990">
    <property type="entry name" value="TPR-like_helical_dom_sf"/>
</dbReference>
<evidence type="ECO:0000256" key="5">
    <source>
        <dbReference type="ARBA" id="ARBA00022692"/>
    </source>
</evidence>
<dbReference type="EMBL" id="JHEG04000001">
    <property type="protein sequence ID" value="KAF3888014.1"/>
    <property type="molecule type" value="Genomic_DNA"/>
</dbReference>
<evidence type="ECO:0000256" key="7">
    <source>
        <dbReference type="ARBA" id="ARBA00023136"/>
    </source>
</evidence>
<feature type="transmembrane region" description="Helical" evidence="8">
    <location>
        <begin position="332"/>
        <end position="348"/>
    </location>
</feature>
<evidence type="ECO:0000256" key="2">
    <source>
        <dbReference type="ARBA" id="ARBA00022475"/>
    </source>
</evidence>
<feature type="transmembrane region" description="Helical" evidence="8">
    <location>
        <begin position="294"/>
        <end position="312"/>
    </location>
</feature>
<dbReference type="RefSeq" id="WP_050045268.1">
    <property type="nucleotide sequence ID" value="NZ_JHEG04000001.1"/>
</dbReference>
<evidence type="ECO:0000313" key="10">
    <source>
        <dbReference type="EMBL" id="KAF3888014.1"/>
    </source>
</evidence>
<comment type="caution">
    <text evidence="11">The sequence shown here is derived from an EMBL/GenBank/DDBJ whole genome shotgun (WGS) entry which is preliminary data.</text>
</comment>
<reference evidence="10" key="2">
    <citation type="submission" date="2019-11" db="EMBL/GenBank/DDBJ databases">
        <title>Improved Assembly of Tolypothrix boutellei genome.</title>
        <authorList>
            <person name="Sarangi A.N."/>
            <person name="Mukherjee M."/>
            <person name="Ghosh S."/>
            <person name="Singh D."/>
            <person name="Das A."/>
            <person name="Kant S."/>
            <person name="Prusty A."/>
            <person name="Tripathy S."/>
        </authorList>
    </citation>
    <scope>NUCLEOTIDE SEQUENCE</scope>
    <source>
        <strain evidence="10">VB521301</strain>
    </source>
</reference>
<evidence type="ECO:0000256" key="6">
    <source>
        <dbReference type="ARBA" id="ARBA00022989"/>
    </source>
</evidence>
<comment type="subcellular location">
    <subcellularLocation>
        <location evidence="1">Cell membrane</location>
        <topology evidence="1">Multi-pass membrane protein</topology>
    </subcellularLocation>
</comment>
<gene>
    <name evidence="11" type="ORF">DA73_0206320</name>
    <name evidence="10" type="ORF">DA73_0400022865</name>
</gene>
<keyword evidence="3" id="KW-0328">Glycosyltransferase</keyword>
<dbReference type="EMBL" id="JHEG02000019">
    <property type="protein sequence ID" value="KIE13040.1"/>
    <property type="molecule type" value="Genomic_DNA"/>
</dbReference>
<evidence type="ECO:0000313" key="12">
    <source>
        <dbReference type="Proteomes" id="UP000029738"/>
    </source>
</evidence>
<feature type="transmembrane region" description="Helical" evidence="8">
    <location>
        <begin position="12"/>
        <end position="32"/>
    </location>
</feature>
<keyword evidence="5 8" id="KW-0812">Transmembrane</keyword>
<reference evidence="11" key="1">
    <citation type="journal article" date="2015" name="Genome Announc.">
        <title>Draft Genome Sequence of Tolypothrix boutellei Strain VB521301.</title>
        <authorList>
            <person name="Chandrababunaidu M.M."/>
            <person name="Singh D."/>
            <person name="Sen D."/>
            <person name="Bhan S."/>
            <person name="Das S."/>
            <person name="Gupta A."/>
            <person name="Adhikary S.P."/>
            <person name="Tripathy S."/>
        </authorList>
    </citation>
    <scope>NUCLEOTIDE SEQUENCE</scope>
    <source>
        <strain evidence="11">VB521301</strain>
    </source>
</reference>
<dbReference type="GO" id="GO:0006493">
    <property type="term" value="P:protein O-linked glycosylation"/>
    <property type="evidence" value="ECO:0007669"/>
    <property type="project" value="InterPro"/>
</dbReference>
<dbReference type="Pfam" id="PF02366">
    <property type="entry name" value="PMT"/>
    <property type="match status" value="1"/>
</dbReference>
<evidence type="ECO:0000313" key="11">
    <source>
        <dbReference type="EMBL" id="KIE13040.1"/>
    </source>
</evidence>
<dbReference type="GO" id="GO:0016763">
    <property type="term" value="F:pentosyltransferase activity"/>
    <property type="evidence" value="ECO:0007669"/>
    <property type="project" value="TreeGrafter"/>
</dbReference>
<protein>
    <submittedName>
        <fullName evidence="11">Glycosyl transferase</fullName>
    </submittedName>
    <submittedName>
        <fullName evidence="10">Phospholipid carrier-dependent glycosyltransferase</fullName>
    </submittedName>
</protein>
<dbReference type="AlphaFoldDB" id="A0A0C1RM63"/>
<evidence type="ECO:0000256" key="4">
    <source>
        <dbReference type="ARBA" id="ARBA00022679"/>
    </source>
</evidence>
<feature type="transmembrane region" description="Helical" evidence="8">
    <location>
        <begin position="101"/>
        <end position="119"/>
    </location>
</feature>
<dbReference type="InterPro" id="IPR003342">
    <property type="entry name" value="ArnT-like_N"/>
</dbReference>
<dbReference type="PANTHER" id="PTHR33908">
    <property type="entry name" value="MANNOSYLTRANSFERASE YKCB-RELATED"/>
    <property type="match status" value="1"/>
</dbReference>
<dbReference type="SUPFAM" id="SSF48452">
    <property type="entry name" value="TPR-like"/>
    <property type="match status" value="1"/>
</dbReference>
<sequence>MKNYNHQGKKFNSLLILGIIWFLGAVCDRIWFALDRSIPAWDQADYLTGTLNYWQALQNPQWWNLDWWQGLWLLSSKIPPLTYILAAGVQNMFGTGPDEAALVMLLFSGVLLASVYGLGKVLFDESVGLWAAFLCQVLPALYQLRLDFLLDYPLAAVVTLSFFCLSVWRSFGTVETVRAQRKKRVVEWLWVLAFGLSFGLALLVKQTALIFLFIPIVWLGVGSLRDRRWGRLAQLVGGLCLSVLVFGPWYRTNWLIVLTSGKRATIDSAIAEGEAPLNTLQAWIYYWQQLPNQVSLPLLLVPVGALLFYWGWSRFKKGIGGQGDKVKSSLKWLAVFLVGSYLLSSLNINKDSRYALPYLPALTVFLAYGLTRLSHLWGKRIRWGTAALAILLMLCNLFPIAGVIGGWMTQALSPNQYYPYMAEEFPHKQAIAHIVQTEPYLRSTLGVLPSTAAINQHNFNYYGALQNFQVYGRQVGTRKKFVDRDVRSLEWFLTKTGDQGSVGETQASIARAVEQSKDFQLSKSWNLPDGSPLKLFHKKTPAVEVKQIGVTGVSSDRLTLSQVAVPQKAPPGIPVPVTYEWSGSWEQLQNGLLLLTWKTNSPVSSPKSPSSWIHDRAIGMGALRSGTKKPEGTFRAIERMAMLPPANVAPGIYSLEAIYLNRLSGESYPIPVPKVTLQIDPKAPATPAPELDLVTQLRILGTNLPKGPKALSQVFDEVGRINQYDPIQDYLVQARLTLEYRLQQIPSNIEWTYALALANVLQRRVDGAIAALQQVTRLDSENPYSHAYLAFVQLYNWQPAAAQKSLEPSLAKNPNVLEIKALSGAAALMQGNLIKAWQILKEING</sequence>
<feature type="transmembrane region" description="Helical" evidence="8">
    <location>
        <begin position="149"/>
        <end position="168"/>
    </location>
</feature>
<proteinExistence type="predicted"/>
<dbReference type="GO" id="GO:0009103">
    <property type="term" value="P:lipopolysaccharide biosynthetic process"/>
    <property type="evidence" value="ECO:0007669"/>
    <property type="project" value="UniProtKB-ARBA"/>
</dbReference>
<keyword evidence="6 8" id="KW-1133">Transmembrane helix</keyword>
<feature type="transmembrane region" description="Helical" evidence="8">
    <location>
        <begin position="188"/>
        <end position="220"/>
    </location>
</feature>
<feature type="domain" description="ArnT-like N-terminal" evidence="9">
    <location>
        <begin position="80"/>
        <end position="232"/>
    </location>
</feature>
<evidence type="ECO:0000256" key="8">
    <source>
        <dbReference type="SAM" id="Phobius"/>
    </source>
</evidence>
<dbReference type="Proteomes" id="UP000029738">
    <property type="component" value="Unassembled WGS sequence"/>
</dbReference>
<organism evidence="11">
    <name type="scientific">Tolypothrix bouteillei VB521301</name>
    <dbReference type="NCBI Taxonomy" id="1479485"/>
    <lineage>
        <taxon>Bacteria</taxon>
        <taxon>Bacillati</taxon>
        <taxon>Cyanobacteriota</taxon>
        <taxon>Cyanophyceae</taxon>
        <taxon>Nostocales</taxon>
        <taxon>Tolypothrichaceae</taxon>
        <taxon>Tolypothrix</taxon>
    </lineage>
</organism>
<dbReference type="GO" id="GO:0005886">
    <property type="term" value="C:plasma membrane"/>
    <property type="evidence" value="ECO:0007669"/>
    <property type="project" value="UniProtKB-SubCell"/>
</dbReference>
<keyword evidence="7 8" id="KW-0472">Membrane</keyword>
<keyword evidence="12" id="KW-1185">Reference proteome</keyword>
<keyword evidence="4 11" id="KW-0808">Transferase</keyword>
<feature type="transmembrane region" description="Helical" evidence="8">
    <location>
        <begin position="125"/>
        <end position="142"/>
    </location>
</feature>
<dbReference type="STRING" id="1479485.DA73_0206320"/>
<feature type="transmembrane region" description="Helical" evidence="8">
    <location>
        <begin position="354"/>
        <end position="371"/>
    </location>
</feature>
<evidence type="ECO:0000256" key="3">
    <source>
        <dbReference type="ARBA" id="ARBA00022676"/>
    </source>
</evidence>
<accession>A0A0C1RM63</accession>
<name>A0A0C1RM63_9CYAN</name>
<dbReference type="PANTHER" id="PTHR33908:SF11">
    <property type="entry name" value="MEMBRANE PROTEIN"/>
    <property type="match status" value="1"/>
</dbReference>
<evidence type="ECO:0000259" key="9">
    <source>
        <dbReference type="Pfam" id="PF02366"/>
    </source>
</evidence>
<dbReference type="GO" id="GO:0000030">
    <property type="term" value="F:mannosyltransferase activity"/>
    <property type="evidence" value="ECO:0007669"/>
    <property type="project" value="InterPro"/>
</dbReference>
<feature type="transmembrane region" description="Helical" evidence="8">
    <location>
        <begin position="383"/>
        <end position="408"/>
    </location>
</feature>
<dbReference type="InterPro" id="IPR050297">
    <property type="entry name" value="LipidA_mod_glycosyltrf_83"/>
</dbReference>
<evidence type="ECO:0000256" key="1">
    <source>
        <dbReference type="ARBA" id="ARBA00004651"/>
    </source>
</evidence>
<dbReference type="Gene3D" id="1.25.40.10">
    <property type="entry name" value="Tetratricopeptide repeat domain"/>
    <property type="match status" value="1"/>
</dbReference>
<feature type="transmembrane region" description="Helical" evidence="8">
    <location>
        <begin position="232"/>
        <end position="250"/>
    </location>
</feature>